<keyword evidence="2" id="KW-0472">Membrane</keyword>
<protein>
    <submittedName>
        <fullName evidence="4">Acyltransferase family protein</fullName>
    </submittedName>
</protein>
<evidence type="ECO:0000313" key="5">
    <source>
        <dbReference type="Proteomes" id="UP000095210"/>
    </source>
</evidence>
<dbReference type="InterPro" id="IPR002656">
    <property type="entry name" value="Acyl_transf_3_dom"/>
</dbReference>
<dbReference type="AlphaFoldDB" id="A0AAC9HT08"/>
<gene>
    <name evidence="4" type="ORF">TL08_18005</name>
</gene>
<keyword evidence="2" id="KW-0812">Transmembrane</keyword>
<dbReference type="RefSeq" id="WP_069850602.1">
    <property type="nucleotide sequence ID" value="NZ_CP014859.1"/>
</dbReference>
<reference evidence="5" key="1">
    <citation type="submission" date="2016-03" db="EMBL/GenBank/DDBJ databases">
        <title>Complete genome sequence of the type strain Actinoalloteichus hymeniacidonis DSM 45092.</title>
        <authorList>
            <person name="Schaffert L."/>
            <person name="Albersmeier A."/>
            <person name="Winkler A."/>
            <person name="Kalinowski J."/>
            <person name="Zotchev S."/>
            <person name="Ruckert C."/>
        </authorList>
    </citation>
    <scope>NUCLEOTIDE SEQUENCE [LARGE SCALE GENOMIC DNA]</scope>
    <source>
        <strain evidence="5">HPA177(T) (DSM 45092(T))</strain>
    </source>
</reference>
<feature type="transmembrane region" description="Helical" evidence="2">
    <location>
        <begin position="12"/>
        <end position="34"/>
    </location>
</feature>
<dbReference type="Pfam" id="PF01757">
    <property type="entry name" value="Acyl_transf_3"/>
    <property type="match status" value="1"/>
</dbReference>
<sequence length="388" mass="41220">MTRREARDPLLDLIRVVAVCGVVLGHWLVTPLVPTANGVIAASPLTTLPELTPLSWFLQTLGLFFFVGGFAAARGLRSAEASGITPARWWLARLRRCAVPVLGLSACWLVLLVVLAVQGTPQQTVATAAQLLTTPLWFLVVYLVLLAVTPIARRLDRRFGLAAVLIPGVLALIAEATARWADGWFGQAIGLTTVVTVWWVPWQLGTALGGGRRIRPIIGLWMAIAGAAALLFLVRVLDYPAAAVGLPGADRSNLVPPSPVVLALAVAQVGVVLLAARPLRALTARSLIATVVHRVDRHALAIFLLHQNALIAVTLIAIRFATLPGLHTVPADLGWVGVRLLWLPVFAAVLLLMLATSARLVGGRGRTGAPQPRPTTPATVESEQSNKG</sequence>
<keyword evidence="4" id="KW-0808">Transferase</keyword>
<evidence type="ECO:0000259" key="3">
    <source>
        <dbReference type="Pfam" id="PF01757"/>
    </source>
</evidence>
<proteinExistence type="predicted"/>
<evidence type="ECO:0000313" key="4">
    <source>
        <dbReference type="EMBL" id="AOS64401.1"/>
    </source>
</evidence>
<feature type="transmembrane region" description="Helical" evidence="2">
    <location>
        <begin position="54"/>
        <end position="76"/>
    </location>
</feature>
<dbReference type="Proteomes" id="UP000095210">
    <property type="component" value="Chromosome"/>
</dbReference>
<feature type="transmembrane region" description="Helical" evidence="2">
    <location>
        <begin position="341"/>
        <end position="361"/>
    </location>
</feature>
<feature type="transmembrane region" description="Helical" evidence="2">
    <location>
        <begin position="184"/>
        <end position="205"/>
    </location>
</feature>
<feature type="transmembrane region" description="Helical" evidence="2">
    <location>
        <begin position="300"/>
        <end position="321"/>
    </location>
</feature>
<name>A0AAC9HT08_9PSEU</name>
<feature type="transmembrane region" description="Helical" evidence="2">
    <location>
        <begin position="159"/>
        <end position="178"/>
    </location>
</feature>
<feature type="compositionally biased region" description="Polar residues" evidence="1">
    <location>
        <begin position="376"/>
        <end position="388"/>
    </location>
</feature>
<keyword evidence="4" id="KW-0012">Acyltransferase</keyword>
<keyword evidence="2" id="KW-1133">Transmembrane helix</keyword>
<dbReference type="GO" id="GO:0016747">
    <property type="term" value="F:acyltransferase activity, transferring groups other than amino-acyl groups"/>
    <property type="evidence" value="ECO:0007669"/>
    <property type="project" value="InterPro"/>
</dbReference>
<accession>A0AAC9HT08</accession>
<feature type="transmembrane region" description="Helical" evidence="2">
    <location>
        <begin position="217"/>
        <end position="237"/>
    </location>
</feature>
<feature type="transmembrane region" description="Helical" evidence="2">
    <location>
        <begin position="129"/>
        <end position="152"/>
    </location>
</feature>
<organism evidence="4 5">
    <name type="scientific">Actinoalloteichus hymeniacidonis</name>
    <dbReference type="NCBI Taxonomy" id="340345"/>
    <lineage>
        <taxon>Bacteria</taxon>
        <taxon>Bacillati</taxon>
        <taxon>Actinomycetota</taxon>
        <taxon>Actinomycetes</taxon>
        <taxon>Pseudonocardiales</taxon>
        <taxon>Pseudonocardiaceae</taxon>
        <taxon>Actinoalloteichus</taxon>
    </lineage>
</organism>
<evidence type="ECO:0000256" key="1">
    <source>
        <dbReference type="SAM" id="MobiDB-lite"/>
    </source>
</evidence>
<feature type="transmembrane region" description="Helical" evidence="2">
    <location>
        <begin position="257"/>
        <end position="279"/>
    </location>
</feature>
<feature type="domain" description="Acyltransferase 3" evidence="3">
    <location>
        <begin position="11"/>
        <end position="355"/>
    </location>
</feature>
<feature type="transmembrane region" description="Helical" evidence="2">
    <location>
        <begin position="97"/>
        <end position="117"/>
    </location>
</feature>
<evidence type="ECO:0000256" key="2">
    <source>
        <dbReference type="SAM" id="Phobius"/>
    </source>
</evidence>
<feature type="region of interest" description="Disordered" evidence="1">
    <location>
        <begin position="363"/>
        <end position="388"/>
    </location>
</feature>
<dbReference type="EMBL" id="CP014859">
    <property type="protein sequence ID" value="AOS64401.1"/>
    <property type="molecule type" value="Genomic_DNA"/>
</dbReference>
<dbReference type="KEGG" id="ahm:TL08_18005"/>
<keyword evidence="5" id="KW-1185">Reference proteome</keyword>